<sequence length="142" mass="15635">MWHTGDERVKEFGARVRFYNPLADLAMIEATTRQPSCSVPEYGWTRTSTVSTGVTTSQPYRSTEGERHRVLVSLRCVGSPGMSGCPVGLVLGMMASGIVDTITKRLVATLAIYTSEVVDVMKRWLQLPDNDPITIDQVIGML</sequence>
<keyword evidence="2" id="KW-1185">Reference proteome</keyword>
<accession>A0A8T0VQX7</accession>
<dbReference type="Proteomes" id="UP000823388">
    <property type="component" value="Chromosome 2N"/>
</dbReference>
<evidence type="ECO:0000313" key="1">
    <source>
        <dbReference type="EMBL" id="KAG2637640.1"/>
    </source>
</evidence>
<dbReference type="InterPro" id="IPR009003">
    <property type="entry name" value="Peptidase_S1_PA"/>
</dbReference>
<name>A0A8T0VQX7_PANVG</name>
<organism evidence="1 2">
    <name type="scientific">Panicum virgatum</name>
    <name type="common">Blackwell switchgrass</name>
    <dbReference type="NCBI Taxonomy" id="38727"/>
    <lineage>
        <taxon>Eukaryota</taxon>
        <taxon>Viridiplantae</taxon>
        <taxon>Streptophyta</taxon>
        <taxon>Embryophyta</taxon>
        <taxon>Tracheophyta</taxon>
        <taxon>Spermatophyta</taxon>
        <taxon>Magnoliopsida</taxon>
        <taxon>Liliopsida</taxon>
        <taxon>Poales</taxon>
        <taxon>Poaceae</taxon>
        <taxon>PACMAD clade</taxon>
        <taxon>Panicoideae</taxon>
        <taxon>Panicodae</taxon>
        <taxon>Paniceae</taxon>
        <taxon>Panicinae</taxon>
        <taxon>Panicum</taxon>
        <taxon>Panicum sect. Hiantes</taxon>
    </lineage>
</organism>
<reference evidence="1" key="1">
    <citation type="submission" date="2020-05" db="EMBL/GenBank/DDBJ databases">
        <title>WGS assembly of Panicum virgatum.</title>
        <authorList>
            <person name="Lovell J.T."/>
            <person name="Jenkins J."/>
            <person name="Shu S."/>
            <person name="Juenger T.E."/>
            <person name="Schmutz J."/>
        </authorList>
    </citation>
    <scope>NUCLEOTIDE SEQUENCE</scope>
    <source>
        <strain evidence="1">AP13</strain>
    </source>
</reference>
<comment type="caution">
    <text evidence="1">The sequence shown here is derived from an EMBL/GenBank/DDBJ whole genome shotgun (WGS) entry which is preliminary data.</text>
</comment>
<proteinExistence type="predicted"/>
<dbReference type="AlphaFoldDB" id="A0A8T0VQX7"/>
<protein>
    <submittedName>
        <fullName evidence="1">Uncharacterized protein</fullName>
    </submittedName>
</protein>
<evidence type="ECO:0000313" key="2">
    <source>
        <dbReference type="Proteomes" id="UP000823388"/>
    </source>
</evidence>
<gene>
    <name evidence="1" type="ORF">PVAP13_2NG530321</name>
</gene>
<dbReference type="SUPFAM" id="SSF50494">
    <property type="entry name" value="Trypsin-like serine proteases"/>
    <property type="match status" value="1"/>
</dbReference>
<dbReference type="EMBL" id="CM029040">
    <property type="protein sequence ID" value="KAG2637640.1"/>
    <property type="molecule type" value="Genomic_DNA"/>
</dbReference>